<reference evidence="1" key="1">
    <citation type="submission" date="2021-01" db="EMBL/GenBank/DDBJ databases">
        <title>Modified the classification status of verrucomicrobia.</title>
        <authorList>
            <person name="Feng X."/>
        </authorList>
    </citation>
    <scope>NUCLEOTIDE SEQUENCE</scope>
    <source>
        <strain evidence="1">KCTC 13126</strain>
    </source>
</reference>
<evidence type="ECO:0000313" key="1">
    <source>
        <dbReference type="EMBL" id="MBK1877069.1"/>
    </source>
</evidence>
<comment type="caution">
    <text evidence="1">The sequence shown here is derived from an EMBL/GenBank/DDBJ whole genome shotgun (WGS) entry which is preliminary data.</text>
</comment>
<gene>
    <name evidence="1" type="ORF">JIN87_09330</name>
</gene>
<proteinExistence type="predicted"/>
<dbReference type="AlphaFoldDB" id="A0A934VR14"/>
<dbReference type="RefSeq" id="WP_200355286.1">
    <property type="nucleotide sequence ID" value="NZ_JAENIL010000014.1"/>
</dbReference>
<protein>
    <submittedName>
        <fullName evidence="1">DNA topology modulation protein</fullName>
    </submittedName>
</protein>
<dbReference type="EMBL" id="JAENIL010000014">
    <property type="protein sequence ID" value="MBK1877069.1"/>
    <property type="molecule type" value="Genomic_DNA"/>
</dbReference>
<dbReference type="PANTHER" id="PTHR37816:SF3">
    <property type="entry name" value="MODULATES DNA TOPOLOGY"/>
    <property type="match status" value="1"/>
</dbReference>
<organism evidence="1 2">
    <name type="scientific">Pelagicoccus mobilis</name>
    <dbReference type="NCBI Taxonomy" id="415221"/>
    <lineage>
        <taxon>Bacteria</taxon>
        <taxon>Pseudomonadati</taxon>
        <taxon>Verrucomicrobiota</taxon>
        <taxon>Opitutia</taxon>
        <taxon>Puniceicoccales</taxon>
        <taxon>Pelagicoccaceae</taxon>
        <taxon>Pelagicoccus</taxon>
    </lineage>
</organism>
<accession>A0A934VR14</accession>
<dbReference type="InterPro" id="IPR027417">
    <property type="entry name" value="P-loop_NTPase"/>
</dbReference>
<dbReference type="Proteomes" id="UP000617628">
    <property type="component" value="Unassembled WGS sequence"/>
</dbReference>
<keyword evidence="2" id="KW-1185">Reference proteome</keyword>
<name>A0A934VR14_9BACT</name>
<dbReference type="PANTHER" id="PTHR37816">
    <property type="entry name" value="YALI0E33011P"/>
    <property type="match status" value="1"/>
</dbReference>
<dbReference type="NCBIfam" id="NF005994">
    <property type="entry name" value="PRK08118.1"/>
    <property type="match status" value="1"/>
</dbReference>
<sequence>MERIAIIGSGGAGKTVFAKQLAECLGLPIFHLDKLFWKPNWVESDRDEWRALQEQLCGKPRWIMDGNYGGTMEVRLQACDTVIFIDLPRWLCIFRVLRRIWTYRNRTRPDVTDGCPERFNWVFVRYLWSYPKTRKPQILTRLGELPTETRVYILTSRREVREFLERLK</sequence>
<dbReference type="SUPFAM" id="SSF52540">
    <property type="entry name" value="P-loop containing nucleoside triphosphate hydrolases"/>
    <property type="match status" value="1"/>
</dbReference>
<evidence type="ECO:0000313" key="2">
    <source>
        <dbReference type="Proteomes" id="UP000617628"/>
    </source>
</evidence>
<dbReference type="InterPro" id="IPR052922">
    <property type="entry name" value="Cytidylate_Kinase-2"/>
</dbReference>
<dbReference type="Gene3D" id="3.40.50.300">
    <property type="entry name" value="P-loop containing nucleotide triphosphate hydrolases"/>
    <property type="match status" value="1"/>
</dbReference>